<name>A0ABN8XM75_RANTA</name>
<protein>
    <submittedName>
        <fullName evidence="3">Uncharacterized protein</fullName>
    </submittedName>
</protein>
<organism evidence="3 4">
    <name type="scientific">Rangifer tarandus platyrhynchus</name>
    <name type="common">Svalbard reindeer</name>
    <dbReference type="NCBI Taxonomy" id="3082113"/>
    <lineage>
        <taxon>Eukaryota</taxon>
        <taxon>Metazoa</taxon>
        <taxon>Chordata</taxon>
        <taxon>Craniata</taxon>
        <taxon>Vertebrata</taxon>
        <taxon>Euteleostomi</taxon>
        <taxon>Mammalia</taxon>
        <taxon>Eutheria</taxon>
        <taxon>Laurasiatheria</taxon>
        <taxon>Artiodactyla</taxon>
        <taxon>Ruminantia</taxon>
        <taxon>Pecora</taxon>
        <taxon>Cervidae</taxon>
        <taxon>Odocoileinae</taxon>
        <taxon>Rangifer</taxon>
    </lineage>
</organism>
<comment type="caution">
    <text evidence="3">The sequence shown here is derived from an EMBL/GenBank/DDBJ whole genome shotgun (WGS) entry which is preliminary data.</text>
</comment>
<feature type="region of interest" description="Disordered" evidence="2">
    <location>
        <begin position="209"/>
        <end position="230"/>
    </location>
</feature>
<sequence length="230" mass="25499">MLPQFLRPRGGYILQTQQTSPGQRQKLLLQRPASVGHLSQVDAQQLQQLQLQQPPLWEPRQQLQQQQLVRQQQQQQKHELERVTSAVQQRRQDFPAWPWKSSRGVVNSWTESEADVSEKQHKNIASSSNSSIGKEAAADGRIDEDAYEACCNKLWAVSPADLFSLDITAACQGSTGSLQRAAAAAAVAVQQERRQAAFGSAMKQLLDAENEAQQMCKSPKTGRPSAADKS</sequence>
<feature type="coiled-coil region" evidence="1">
    <location>
        <begin position="63"/>
        <end position="90"/>
    </location>
</feature>
<evidence type="ECO:0000313" key="4">
    <source>
        <dbReference type="Proteomes" id="UP001176941"/>
    </source>
</evidence>
<evidence type="ECO:0000313" key="3">
    <source>
        <dbReference type="EMBL" id="CAI9149367.1"/>
    </source>
</evidence>
<evidence type="ECO:0000256" key="2">
    <source>
        <dbReference type="SAM" id="MobiDB-lite"/>
    </source>
</evidence>
<proteinExistence type="predicted"/>
<dbReference type="EMBL" id="CATKSN020000260">
    <property type="protein sequence ID" value="CAI9149367.1"/>
    <property type="molecule type" value="Genomic_DNA"/>
</dbReference>
<accession>A0ABN8XM75</accession>
<evidence type="ECO:0000256" key="1">
    <source>
        <dbReference type="SAM" id="Coils"/>
    </source>
</evidence>
<gene>
    <name evidence="3" type="ORF">MRATA1EN1_LOCUS30985</name>
</gene>
<feature type="region of interest" description="Disordered" evidence="2">
    <location>
        <begin position="114"/>
        <end position="136"/>
    </location>
</feature>
<keyword evidence="1" id="KW-0175">Coiled coil</keyword>
<reference evidence="3" key="1">
    <citation type="submission" date="2023-04" db="EMBL/GenBank/DDBJ databases">
        <authorList>
            <consortium name="ELIXIR-Norway"/>
        </authorList>
    </citation>
    <scope>NUCLEOTIDE SEQUENCE [LARGE SCALE GENOMIC DNA]</scope>
</reference>
<feature type="compositionally biased region" description="Polar residues" evidence="2">
    <location>
        <begin position="123"/>
        <end position="132"/>
    </location>
</feature>
<dbReference type="Proteomes" id="UP001176941">
    <property type="component" value="Unassembled WGS sequence"/>
</dbReference>
<keyword evidence="4" id="KW-1185">Reference proteome</keyword>